<name>A0A7V0T4J0_UNCW3</name>
<sequence length="301" mass="33040">MDQIVLDFPGRIAAIEWHINASYPLYSAEARTRFRSYPPPYNGGYATPWAWIDGKSRGYQYSSWSSWAQYQMAIPAEYGIGLTGSYTPGAGSGELAIELTNPTSSPVTADLFVVITEDSIYYSAPNGDPWHNHVCRQFATGVSGTSVTIPAMTTDTVIQNFAIESGWVEERCNLVAYLQTPDVQPDSSRPIHQGAIIRLLELTGIAEREPVRPRLAVTAGPNPVRDRAELHFNARPGSSWRLAVYSSTGRRVASLQGIANGKDIVTWNRRDESGSRVPAGVYGWRLTVDGRTAQGKLVTTD</sequence>
<dbReference type="Gene3D" id="2.60.40.4070">
    <property type="match status" value="1"/>
</dbReference>
<evidence type="ECO:0008006" key="2">
    <source>
        <dbReference type="Google" id="ProtNLM"/>
    </source>
</evidence>
<dbReference type="EMBL" id="DSBX01000021">
    <property type="protein sequence ID" value="HDQ98801.1"/>
    <property type="molecule type" value="Genomic_DNA"/>
</dbReference>
<dbReference type="Gene3D" id="2.60.40.10">
    <property type="entry name" value="Immunoglobulins"/>
    <property type="match status" value="1"/>
</dbReference>
<accession>A0A7V0T4J0</accession>
<organism evidence="1">
    <name type="scientific">candidate division WOR-3 bacterium</name>
    <dbReference type="NCBI Taxonomy" id="2052148"/>
    <lineage>
        <taxon>Bacteria</taxon>
        <taxon>Bacteria division WOR-3</taxon>
    </lineage>
</organism>
<dbReference type="InterPro" id="IPR013783">
    <property type="entry name" value="Ig-like_fold"/>
</dbReference>
<evidence type="ECO:0000313" key="1">
    <source>
        <dbReference type="EMBL" id="HDQ98801.1"/>
    </source>
</evidence>
<proteinExistence type="predicted"/>
<dbReference type="AlphaFoldDB" id="A0A7V0T4J0"/>
<comment type="caution">
    <text evidence="1">The sequence shown here is derived from an EMBL/GenBank/DDBJ whole genome shotgun (WGS) entry which is preliminary data.</text>
</comment>
<dbReference type="Proteomes" id="UP000885672">
    <property type="component" value="Unassembled WGS sequence"/>
</dbReference>
<protein>
    <recommendedName>
        <fullName evidence="2">FlgD Ig-like domain-containing protein</fullName>
    </recommendedName>
</protein>
<gene>
    <name evidence="1" type="ORF">ENN51_00740</name>
</gene>
<reference evidence="1" key="1">
    <citation type="journal article" date="2020" name="mSystems">
        <title>Genome- and Community-Level Interaction Insights into Carbon Utilization and Element Cycling Functions of Hydrothermarchaeota in Hydrothermal Sediment.</title>
        <authorList>
            <person name="Zhou Z."/>
            <person name="Liu Y."/>
            <person name="Xu W."/>
            <person name="Pan J."/>
            <person name="Luo Z.H."/>
            <person name="Li M."/>
        </authorList>
    </citation>
    <scope>NUCLEOTIDE SEQUENCE [LARGE SCALE GENOMIC DNA]</scope>
    <source>
        <strain evidence="1">SpSt-1182</strain>
    </source>
</reference>